<dbReference type="Proteomes" id="UP001152320">
    <property type="component" value="Unassembled WGS sequence"/>
</dbReference>
<dbReference type="Pfam" id="PF14377">
    <property type="entry name" value="UBM"/>
    <property type="match status" value="1"/>
</dbReference>
<dbReference type="SUPFAM" id="SSF100879">
    <property type="entry name" value="Lesion bypass DNA polymerase (Y-family), little finger domain"/>
    <property type="match status" value="1"/>
</dbReference>
<dbReference type="FunFam" id="3.30.1490.100:FF:000003">
    <property type="entry name" value="Polymerase (DNA directed) iota"/>
    <property type="match status" value="1"/>
</dbReference>
<evidence type="ECO:0000313" key="4">
    <source>
        <dbReference type="EMBL" id="KAJ8017505.1"/>
    </source>
</evidence>
<evidence type="ECO:0000259" key="3">
    <source>
        <dbReference type="Pfam" id="PF11799"/>
    </source>
</evidence>
<reference evidence="4" key="1">
    <citation type="submission" date="2021-10" db="EMBL/GenBank/DDBJ databases">
        <title>Tropical sea cucumber genome reveals ecological adaptation and Cuvierian tubules defense mechanism.</title>
        <authorList>
            <person name="Chen T."/>
        </authorList>
    </citation>
    <scope>NUCLEOTIDE SEQUENCE</scope>
    <source>
        <strain evidence="4">Nanhai2018</strain>
        <tissue evidence="4">Muscle</tissue>
    </source>
</reference>
<comment type="caution">
    <text evidence="4">The sequence shown here is derived from an EMBL/GenBank/DDBJ whole genome shotgun (WGS) entry which is preliminary data.</text>
</comment>
<dbReference type="GO" id="GO:0003887">
    <property type="term" value="F:DNA-directed DNA polymerase activity"/>
    <property type="evidence" value="ECO:0007669"/>
    <property type="project" value="TreeGrafter"/>
</dbReference>
<evidence type="ECO:0000256" key="1">
    <source>
        <dbReference type="ARBA" id="ARBA00022679"/>
    </source>
</evidence>
<dbReference type="InterPro" id="IPR017961">
    <property type="entry name" value="DNA_pol_Y-fam_little_finger"/>
</dbReference>
<accession>A0A9Q0YA96</accession>
<organism evidence="4 5">
    <name type="scientific">Holothuria leucospilota</name>
    <name type="common">Black long sea cucumber</name>
    <name type="synonym">Mertensiothuria leucospilota</name>
    <dbReference type="NCBI Taxonomy" id="206669"/>
    <lineage>
        <taxon>Eukaryota</taxon>
        <taxon>Metazoa</taxon>
        <taxon>Echinodermata</taxon>
        <taxon>Eleutherozoa</taxon>
        <taxon>Echinozoa</taxon>
        <taxon>Holothuroidea</taxon>
        <taxon>Aspidochirotacea</taxon>
        <taxon>Aspidochirotida</taxon>
        <taxon>Holothuriidae</taxon>
        <taxon>Holothuria</taxon>
    </lineage>
</organism>
<dbReference type="GO" id="GO:0006281">
    <property type="term" value="P:DNA repair"/>
    <property type="evidence" value="ECO:0007669"/>
    <property type="project" value="InterPro"/>
</dbReference>
<dbReference type="GO" id="GO:0003684">
    <property type="term" value="F:damaged DNA binding"/>
    <property type="evidence" value="ECO:0007669"/>
    <property type="project" value="InterPro"/>
</dbReference>
<gene>
    <name evidence="4" type="ORF">HOLleu_45040</name>
</gene>
<dbReference type="Gene3D" id="3.30.1490.100">
    <property type="entry name" value="DNA polymerase, Y-family, little finger domain"/>
    <property type="match status" value="1"/>
</dbReference>
<feature type="domain" description="DNA polymerase Y-family little finger" evidence="3">
    <location>
        <begin position="1"/>
        <end position="117"/>
    </location>
</feature>
<feature type="compositionally biased region" description="Polar residues" evidence="2">
    <location>
        <begin position="374"/>
        <end position="387"/>
    </location>
</feature>
<name>A0A9Q0YA96_HOLLE</name>
<dbReference type="OrthoDB" id="447129at2759"/>
<dbReference type="PANTHER" id="PTHR46404">
    <property type="entry name" value="DNA POLYMERASE IOTA"/>
    <property type="match status" value="1"/>
</dbReference>
<dbReference type="InterPro" id="IPR036775">
    <property type="entry name" value="DNA_pol_Y-fam_lit_finger_sf"/>
</dbReference>
<keyword evidence="5" id="KW-1185">Reference proteome</keyword>
<protein>
    <submittedName>
        <fullName evidence="4">DNA polymerase iota</fullName>
    </submittedName>
</protein>
<feature type="region of interest" description="Disordered" evidence="2">
    <location>
        <begin position="371"/>
        <end position="392"/>
    </location>
</feature>
<dbReference type="Gene3D" id="6.10.250.1630">
    <property type="match status" value="1"/>
</dbReference>
<evidence type="ECO:0000313" key="5">
    <source>
        <dbReference type="Proteomes" id="UP001152320"/>
    </source>
</evidence>
<sequence length="405" mass="46033">MSDEDSFKKCASVPEVMETMTNLLEKLSERLQKDGRVPQTIRLTVRKFSSTQKWQRESRQTNIPNYVTSQIRKGVYSFSDSLMEVLLGLFNKMVDTHKPFHLTLINICFANFQDKSSPAKSLDTYFLKDKNSPMVKELKSSNTESDKVIAAALTTEDEKVTAPNMTKQKKFSAFEKYFKRHNNCDKKLETNGQEQRPSFFQLKSAKMSSAKLACDPNQGLSRPKKNCALESPISMKTARVSNNQITSKGVTNTESFEMSMRETDGKLVHKSESEIWHEFEKVHSEGLQNVTDSDKDFDYLPGISREGTVPLEEGKADLNHQPDARLPTERIDHSLESSSSSLEIPPDVDEAIFRSLPPEIREELLIDWRRKNHQSSGSTSAQPSQKYLSKLPHSSKKITDFFGKS</sequence>
<dbReference type="Pfam" id="PF11799">
    <property type="entry name" value="IMS_C"/>
    <property type="match status" value="1"/>
</dbReference>
<dbReference type="InterPro" id="IPR025527">
    <property type="entry name" value="HUWE1/Rev1_UBM"/>
</dbReference>
<dbReference type="EMBL" id="JAIZAY010001697">
    <property type="protein sequence ID" value="KAJ8017505.1"/>
    <property type="molecule type" value="Genomic_DNA"/>
</dbReference>
<dbReference type="AlphaFoldDB" id="A0A9Q0YA96"/>
<evidence type="ECO:0000256" key="2">
    <source>
        <dbReference type="SAM" id="MobiDB-lite"/>
    </source>
</evidence>
<dbReference type="PANTHER" id="PTHR46404:SF1">
    <property type="entry name" value="DNA POLYMERASE IOTA"/>
    <property type="match status" value="1"/>
</dbReference>
<keyword evidence="1" id="KW-0808">Transferase</keyword>
<proteinExistence type="predicted"/>
<dbReference type="GO" id="GO:0019985">
    <property type="term" value="P:translesion synthesis"/>
    <property type="evidence" value="ECO:0007669"/>
    <property type="project" value="TreeGrafter"/>
</dbReference>